<dbReference type="AlphaFoldDB" id="A0A4P9XPM0"/>
<evidence type="ECO:0000256" key="5">
    <source>
        <dbReference type="ARBA" id="ARBA00022660"/>
    </source>
</evidence>
<evidence type="ECO:0000256" key="7">
    <source>
        <dbReference type="ARBA" id="ARBA00022982"/>
    </source>
</evidence>
<dbReference type="EMBL" id="KZ992654">
    <property type="protein sequence ID" value="RKP07957.1"/>
    <property type="molecule type" value="Genomic_DNA"/>
</dbReference>
<keyword evidence="8" id="KW-0496">Mitochondrion</keyword>
<evidence type="ECO:0000256" key="8">
    <source>
        <dbReference type="ARBA" id="ARBA00023128"/>
    </source>
</evidence>
<evidence type="ECO:0000256" key="4">
    <source>
        <dbReference type="ARBA" id="ARBA00022448"/>
    </source>
</evidence>
<evidence type="ECO:0000313" key="11">
    <source>
        <dbReference type="EMBL" id="RKP07957.1"/>
    </source>
</evidence>
<comment type="function">
    <text evidence="1">Accessory subunit of the mitochondrial membrane respiratory chain NADH dehydrogenase (Complex I), that is believed not to be involved in catalysis. Complex I functions in the transfer of electrons from NADH to the respiratory chain. The immediate electron acceptor for the enzyme is believed to be ubiquinone.</text>
</comment>
<sequence>MSWRGSVSKHLRELRIHLCQTSPASQGVRDFVHKSYPVLKSANPSLPILVREAAGVRPTIYARYEHGKERKVSVENMNAGEVEKQVERLATEQ</sequence>
<dbReference type="Pfam" id="PF05047">
    <property type="entry name" value="L51_S25_CI-B8"/>
    <property type="match status" value="1"/>
</dbReference>
<keyword evidence="9" id="KW-0472">Membrane</keyword>
<dbReference type="InterPro" id="IPR016464">
    <property type="entry name" value="NADH_Ub_cplx-1_asu_su-2"/>
</dbReference>
<dbReference type="InterPro" id="IPR007741">
    <property type="entry name" value="Ribosomal_mL43/mS25/NADH_DH"/>
</dbReference>
<dbReference type="InterPro" id="IPR036249">
    <property type="entry name" value="Thioredoxin-like_sf"/>
</dbReference>
<feature type="domain" description="Ribosomal protein/NADH dehydrogenase" evidence="10">
    <location>
        <begin position="20"/>
        <end position="93"/>
    </location>
</feature>
<dbReference type="SUPFAM" id="SSF52833">
    <property type="entry name" value="Thioredoxin-like"/>
    <property type="match status" value="1"/>
</dbReference>
<keyword evidence="6" id="KW-0999">Mitochondrion inner membrane</keyword>
<evidence type="ECO:0000256" key="3">
    <source>
        <dbReference type="ARBA" id="ARBA00008939"/>
    </source>
</evidence>
<dbReference type="SMART" id="SM00916">
    <property type="entry name" value="L51_S25_CI-B8"/>
    <property type="match status" value="1"/>
</dbReference>
<dbReference type="PANTHER" id="PTHR12878:SF0">
    <property type="entry name" value="NADH DEHYDROGENASE [UBIQUINONE] 1 ALPHA SUBCOMPLEX SUBUNIT 2"/>
    <property type="match status" value="1"/>
</dbReference>
<comment type="similarity">
    <text evidence="3">Belongs to the complex I NDUFA2 subunit family.</text>
</comment>
<keyword evidence="12" id="KW-1185">Reference proteome</keyword>
<keyword evidence="5" id="KW-0679">Respiratory chain</keyword>
<evidence type="ECO:0000256" key="2">
    <source>
        <dbReference type="ARBA" id="ARBA00004443"/>
    </source>
</evidence>
<name>A0A4P9XPM0_9FUNG</name>
<comment type="subcellular location">
    <subcellularLocation>
        <location evidence="2">Mitochondrion inner membrane</location>
        <topology evidence="2">Peripheral membrane protein</topology>
        <orientation evidence="2">Matrix side</orientation>
    </subcellularLocation>
</comment>
<protein>
    <submittedName>
        <fullName evidence="11">Thioredoxin-like protein</fullName>
    </submittedName>
</protein>
<reference evidence="12" key="1">
    <citation type="journal article" date="2018" name="Nat. Microbiol.">
        <title>Leveraging single-cell genomics to expand the fungal tree of life.</title>
        <authorList>
            <person name="Ahrendt S.R."/>
            <person name="Quandt C.A."/>
            <person name="Ciobanu D."/>
            <person name="Clum A."/>
            <person name="Salamov A."/>
            <person name="Andreopoulos B."/>
            <person name="Cheng J.F."/>
            <person name="Woyke T."/>
            <person name="Pelin A."/>
            <person name="Henrissat B."/>
            <person name="Reynolds N.K."/>
            <person name="Benny G.L."/>
            <person name="Smith M.E."/>
            <person name="James T.Y."/>
            <person name="Grigoriev I.V."/>
        </authorList>
    </citation>
    <scope>NUCLEOTIDE SEQUENCE [LARGE SCALE GENOMIC DNA]</scope>
    <source>
        <strain evidence="12">RSA 1356</strain>
    </source>
</reference>
<evidence type="ECO:0000256" key="9">
    <source>
        <dbReference type="ARBA" id="ARBA00023136"/>
    </source>
</evidence>
<evidence type="ECO:0000256" key="6">
    <source>
        <dbReference type="ARBA" id="ARBA00022792"/>
    </source>
</evidence>
<dbReference type="GO" id="GO:0005743">
    <property type="term" value="C:mitochondrial inner membrane"/>
    <property type="evidence" value="ECO:0007669"/>
    <property type="project" value="UniProtKB-SubCell"/>
</dbReference>
<organism evidence="11 12">
    <name type="scientific">Thamnocephalis sphaerospora</name>
    <dbReference type="NCBI Taxonomy" id="78915"/>
    <lineage>
        <taxon>Eukaryota</taxon>
        <taxon>Fungi</taxon>
        <taxon>Fungi incertae sedis</taxon>
        <taxon>Zoopagomycota</taxon>
        <taxon>Zoopagomycotina</taxon>
        <taxon>Zoopagomycetes</taxon>
        <taxon>Zoopagales</taxon>
        <taxon>Sigmoideomycetaceae</taxon>
        <taxon>Thamnocephalis</taxon>
    </lineage>
</organism>
<keyword evidence="4" id="KW-0813">Transport</keyword>
<proteinExistence type="inferred from homology"/>
<dbReference type="OrthoDB" id="10250268at2759"/>
<dbReference type="PANTHER" id="PTHR12878">
    <property type="entry name" value="NADH-UBIQUINONE OXIDOREDUCTASE B8 SUBUNIT"/>
    <property type="match status" value="1"/>
</dbReference>
<accession>A0A4P9XPM0</accession>
<keyword evidence="7" id="KW-0249">Electron transport</keyword>
<dbReference type="Gene3D" id="3.40.30.10">
    <property type="entry name" value="Glutaredoxin"/>
    <property type="match status" value="1"/>
</dbReference>
<gene>
    <name evidence="11" type="ORF">THASP1DRAFT_16315</name>
</gene>
<dbReference type="PIRSF" id="PIRSF005822">
    <property type="entry name" value="NDUA2"/>
    <property type="match status" value="1"/>
</dbReference>
<evidence type="ECO:0000313" key="12">
    <source>
        <dbReference type="Proteomes" id="UP000271241"/>
    </source>
</evidence>
<evidence type="ECO:0000256" key="1">
    <source>
        <dbReference type="ARBA" id="ARBA00003195"/>
    </source>
</evidence>
<dbReference type="STRING" id="78915.A0A4P9XPM0"/>
<dbReference type="Proteomes" id="UP000271241">
    <property type="component" value="Unassembled WGS sequence"/>
</dbReference>
<evidence type="ECO:0000259" key="10">
    <source>
        <dbReference type="SMART" id="SM00916"/>
    </source>
</evidence>